<dbReference type="SUPFAM" id="SSF140990">
    <property type="entry name" value="FtsH protease domain-like"/>
    <property type="match status" value="1"/>
</dbReference>
<dbReference type="GO" id="GO:0004222">
    <property type="term" value="F:metalloendopeptidase activity"/>
    <property type="evidence" value="ECO:0007669"/>
    <property type="project" value="InterPro"/>
</dbReference>
<sequence length="171" mass="18787">MKRSNTIYGTGRHVGLLMARMAVRHALRQCVDLQYRTAYLDKIAVLLAGHAAEGLFFDEPSDGSGLVAGSDLERATLLAARLMASSGLADDLIFRSEISGSALRNLIKNDRVFAGDCNQILGSQRKRVTALLKRKKHQLRAVSDSLLRSKTLSSEQISTLLNSTQINNKFK</sequence>
<name>A0A926NZ17_9HYPH</name>
<feature type="domain" description="Peptidase M41" evidence="1">
    <location>
        <begin position="36"/>
        <end position="159"/>
    </location>
</feature>
<protein>
    <recommendedName>
        <fullName evidence="1">Peptidase M41 domain-containing protein</fullName>
    </recommendedName>
</protein>
<proteinExistence type="predicted"/>
<dbReference type="AlphaFoldDB" id="A0A926NZ17"/>
<gene>
    <name evidence="2" type="ORF">HK439_08230</name>
</gene>
<dbReference type="GO" id="GO:0006508">
    <property type="term" value="P:proteolysis"/>
    <property type="evidence" value="ECO:0007669"/>
    <property type="project" value="InterPro"/>
</dbReference>
<dbReference type="Pfam" id="PF01434">
    <property type="entry name" value="Peptidase_M41"/>
    <property type="match status" value="1"/>
</dbReference>
<dbReference type="Proteomes" id="UP000598467">
    <property type="component" value="Unassembled WGS sequence"/>
</dbReference>
<evidence type="ECO:0000313" key="2">
    <source>
        <dbReference type="EMBL" id="MBD1546245.1"/>
    </source>
</evidence>
<comment type="caution">
    <text evidence="2">The sequence shown here is derived from an EMBL/GenBank/DDBJ whole genome shotgun (WGS) entry which is preliminary data.</text>
</comment>
<dbReference type="Gene3D" id="1.20.58.760">
    <property type="entry name" value="Peptidase M41"/>
    <property type="match status" value="1"/>
</dbReference>
<dbReference type="RefSeq" id="WP_190290920.1">
    <property type="nucleotide sequence ID" value="NZ_JABFCZ010000008.1"/>
</dbReference>
<accession>A0A926NZ17</accession>
<dbReference type="InterPro" id="IPR037219">
    <property type="entry name" value="Peptidase_M41-like"/>
</dbReference>
<dbReference type="EMBL" id="JABFCZ010000008">
    <property type="protein sequence ID" value="MBD1546245.1"/>
    <property type="molecule type" value="Genomic_DNA"/>
</dbReference>
<dbReference type="InterPro" id="IPR000642">
    <property type="entry name" value="Peptidase_M41"/>
</dbReference>
<dbReference type="GO" id="GO:0005524">
    <property type="term" value="F:ATP binding"/>
    <property type="evidence" value="ECO:0007669"/>
    <property type="project" value="InterPro"/>
</dbReference>
<organism evidence="2 3">
    <name type="scientific">Roseibium aggregatum</name>
    <dbReference type="NCBI Taxonomy" id="187304"/>
    <lineage>
        <taxon>Bacteria</taxon>
        <taxon>Pseudomonadati</taxon>
        <taxon>Pseudomonadota</taxon>
        <taxon>Alphaproteobacteria</taxon>
        <taxon>Hyphomicrobiales</taxon>
        <taxon>Stappiaceae</taxon>
        <taxon>Roseibium</taxon>
    </lineage>
</organism>
<evidence type="ECO:0000313" key="3">
    <source>
        <dbReference type="Proteomes" id="UP000598467"/>
    </source>
</evidence>
<dbReference type="GO" id="GO:0004176">
    <property type="term" value="F:ATP-dependent peptidase activity"/>
    <property type="evidence" value="ECO:0007669"/>
    <property type="project" value="InterPro"/>
</dbReference>
<evidence type="ECO:0000259" key="1">
    <source>
        <dbReference type="Pfam" id="PF01434"/>
    </source>
</evidence>
<reference evidence="2" key="1">
    <citation type="submission" date="2020-05" db="EMBL/GenBank/DDBJ databases">
        <title>Identification of trans-AT polyketide cluster in two marine bacteria, producers of a novel glutaramide-containing polyketide sesbanimide D and analogs.</title>
        <authorList>
            <person name="Kacar D."/>
            <person name="Rodriguez P."/>
            <person name="Canedo L."/>
            <person name="Gonzalez E."/>
            <person name="Galan B."/>
            <person name="De La Calle F."/>
            <person name="Garcia J.L."/>
        </authorList>
    </citation>
    <scope>NUCLEOTIDE SEQUENCE</scope>
    <source>
        <strain evidence="2">PHM038</strain>
    </source>
</reference>